<sequence>MRQCNKCGTTIEFTHSFMTDETGADSVLACTMARFGQLRSEVFFSLCGFSFSSSSSSSLPLFSGHVRRNLAPRVAAVIAVPPQPPDAAVQFDVVPDEAAALFDAAAPDAEVAALACCCCICFYVTYCRRVESRAGGEVAVFALSWRPPPFGPWWPYSPQLLLLMHLIVAPCSVRDTFSPSVRKGDFFSDPFHYLSIYLSIYLSVWCDG</sequence>
<gene>
    <name evidence="1" type="ORF">SPHA_69306</name>
</gene>
<comment type="caution">
    <text evidence="1">The sequence shown here is derived from an EMBL/GenBank/DDBJ whole genome shotgun (WGS) entry which is preliminary data.</text>
</comment>
<evidence type="ECO:0000313" key="2">
    <source>
        <dbReference type="Proteomes" id="UP000597762"/>
    </source>
</evidence>
<dbReference type="Proteomes" id="UP000597762">
    <property type="component" value="Unassembled WGS sequence"/>
</dbReference>
<protein>
    <submittedName>
        <fullName evidence="1">Uncharacterized protein</fullName>
    </submittedName>
</protein>
<dbReference type="AlphaFoldDB" id="A0A812E717"/>
<dbReference type="EMBL" id="CAHIKZ030005070">
    <property type="protein sequence ID" value="CAE1318864.1"/>
    <property type="molecule type" value="Genomic_DNA"/>
</dbReference>
<organism evidence="1 2">
    <name type="scientific">Acanthosepion pharaonis</name>
    <name type="common">Pharaoh cuttlefish</name>
    <name type="synonym">Sepia pharaonis</name>
    <dbReference type="NCBI Taxonomy" id="158019"/>
    <lineage>
        <taxon>Eukaryota</taxon>
        <taxon>Metazoa</taxon>
        <taxon>Spiralia</taxon>
        <taxon>Lophotrochozoa</taxon>
        <taxon>Mollusca</taxon>
        <taxon>Cephalopoda</taxon>
        <taxon>Coleoidea</taxon>
        <taxon>Decapodiformes</taxon>
        <taxon>Sepiida</taxon>
        <taxon>Sepiina</taxon>
        <taxon>Sepiidae</taxon>
        <taxon>Acanthosepion</taxon>
    </lineage>
</organism>
<proteinExistence type="predicted"/>
<accession>A0A812E717</accession>
<reference evidence="1" key="1">
    <citation type="submission" date="2021-01" db="EMBL/GenBank/DDBJ databases">
        <authorList>
            <person name="Li R."/>
            <person name="Bekaert M."/>
        </authorList>
    </citation>
    <scope>NUCLEOTIDE SEQUENCE</scope>
    <source>
        <strain evidence="1">Farmed</strain>
    </source>
</reference>
<name>A0A812E717_ACAPH</name>
<evidence type="ECO:0000313" key="1">
    <source>
        <dbReference type="EMBL" id="CAE1318864.1"/>
    </source>
</evidence>
<keyword evidence="2" id="KW-1185">Reference proteome</keyword>